<feature type="domain" description="N-acetyltransferase" evidence="4">
    <location>
        <begin position="1"/>
        <end position="133"/>
    </location>
</feature>
<protein>
    <submittedName>
        <fullName evidence="5">GNAT family N-acetyltransferase</fullName>
    </submittedName>
</protein>
<dbReference type="GO" id="GO:0016747">
    <property type="term" value="F:acyltransferase activity, transferring groups other than amino-acyl groups"/>
    <property type="evidence" value="ECO:0007669"/>
    <property type="project" value="InterPro"/>
</dbReference>
<dbReference type="InterPro" id="IPR050832">
    <property type="entry name" value="Bact_Acetyltransf"/>
</dbReference>
<dbReference type="PANTHER" id="PTHR43877">
    <property type="entry name" value="AMINOALKYLPHOSPHONATE N-ACETYLTRANSFERASE-RELATED-RELATED"/>
    <property type="match status" value="1"/>
</dbReference>
<evidence type="ECO:0000256" key="1">
    <source>
        <dbReference type="ARBA" id="ARBA00022679"/>
    </source>
</evidence>
<dbReference type="Pfam" id="PF00583">
    <property type="entry name" value="Acetyltransf_1"/>
    <property type="match status" value="2"/>
</dbReference>
<dbReference type="Proteomes" id="UP000675554">
    <property type="component" value="Unassembled WGS sequence"/>
</dbReference>
<keyword evidence="1" id="KW-0808">Transferase</keyword>
<dbReference type="EMBL" id="JAGSMN010000340">
    <property type="protein sequence ID" value="MBR7674414.1"/>
    <property type="molecule type" value="Genomic_DNA"/>
</dbReference>
<reference evidence="5" key="1">
    <citation type="submission" date="2021-04" db="EMBL/GenBank/DDBJ databases">
        <title>Sequencing of actinobacteria type strains.</title>
        <authorList>
            <person name="Nguyen G.-S."/>
            <person name="Wentzel A."/>
        </authorList>
    </citation>
    <scope>NUCLEOTIDE SEQUENCE</scope>
    <source>
        <strain evidence="5">DSM 42095</strain>
    </source>
</reference>
<keyword evidence="2" id="KW-0012">Acyltransferase</keyword>
<feature type="compositionally biased region" description="Basic and acidic residues" evidence="3">
    <location>
        <begin position="9"/>
        <end position="22"/>
    </location>
</feature>
<sequence length="280" mass="30780">MTTTLRPTGPEERAEDGSRSRSYDVCVNSRPVGVIRLAADVRHGAGTAVGRVEQLVIDEREQRRGRGTVAALAAEEVLRGWGCRRVEAGVPARARAALNLAAALGYRERSRNMLKELGDEPRLSRGSVARPMTEEEFGDWFARERREQLLLLREQGVPDDEAAARSEEVYRRYLPRGAASTGAALRVLVHEGAKVGTLWVASGLAPRADVDSWVFTVEVAEERRGQGHGRTLMRVAEHEALAAGGRVLGLNVYADNTPALRLYESLGYRPVEHHFVKPLG</sequence>
<dbReference type="Gene3D" id="3.40.630.30">
    <property type="match status" value="2"/>
</dbReference>
<gene>
    <name evidence="5" type="ORF">KDA82_15600</name>
</gene>
<evidence type="ECO:0000256" key="3">
    <source>
        <dbReference type="SAM" id="MobiDB-lite"/>
    </source>
</evidence>
<proteinExistence type="predicted"/>
<dbReference type="AlphaFoldDB" id="A0A8T4IYR6"/>
<dbReference type="CDD" id="cd04301">
    <property type="entry name" value="NAT_SF"/>
    <property type="match status" value="2"/>
</dbReference>
<evidence type="ECO:0000313" key="5">
    <source>
        <dbReference type="EMBL" id="MBR7674414.1"/>
    </source>
</evidence>
<keyword evidence="6" id="KW-1185">Reference proteome</keyword>
<name>A0A8T4IYR6_9ACTN</name>
<feature type="domain" description="N-acetyltransferase" evidence="4">
    <location>
        <begin position="127"/>
        <end position="280"/>
    </location>
</feature>
<accession>A0A8T4IYR6</accession>
<evidence type="ECO:0000256" key="2">
    <source>
        <dbReference type="ARBA" id="ARBA00023315"/>
    </source>
</evidence>
<dbReference type="InterPro" id="IPR016181">
    <property type="entry name" value="Acyl_CoA_acyltransferase"/>
</dbReference>
<dbReference type="InterPro" id="IPR000182">
    <property type="entry name" value="GNAT_dom"/>
</dbReference>
<evidence type="ECO:0000313" key="6">
    <source>
        <dbReference type="Proteomes" id="UP000675554"/>
    </source>
</evidence>
<dbReference type="SUPFAM" id="SSF55729">
    <property type="entry name" value="Acyl-CoA N-acyltransferases (Nat)"/>
    <property type="match status" value="2"/>
</dbReference>
<feature type="region of interest" description="Disordered" evidence="3">
    <location>
        <begin position="1"/>
        <end position="22"/>
    </location>
</feature>
<evidence type="ECO:0000259" key="4">
    <source>
        <dbReference type="PROSITE" id="PS51186"/>
    </source>
</evidence>
<dbReference type="PROSITE" id="PS51186">
    <property type="entry name" value="GNAT"/>
    <property type="match status" value="2"/>
</dbReference>
<comment type="caution">
    <text evidence="5">The sequence shown here is derived from an EMBL/GenBank/DDBJ whole genome shotgun (WGS) entry which is preliminary data.</text>
</comment>
<organism evidence="5 6">
    <name type="scientific">Streptomyces daliensis</name>
    <dbReference type="NCBI Taxonomy" id="299421"/>
    <lineage>
        <taxon>Bacteria</taxon>
        <taxon>Bacillati</taxon>
        <taxon>Actinomycetota</taxon>
        <taxon>Actinomycetes</taxon>
        <taxon>Kitasatosporales</taxon>
        <taxon>Streptomycetaceae</taxon>
        <taxon>Streptomyces</taxon>
    </lineage>
</organism>